<evidence type="ECO:0000313" key="2">
    <source>
        <dbReference type="Proteomes" id="UP000278334"/>
    </source>
</evidence>
<reference evidence="1 2" key="1">
    <citation type="submission" date="2017-11" db="EMBL/GenBank/DDBJ databases">
        <title>Genome sequence of the bacterial symbiont EPR9N from a vent mussel Bathymodiolus thermophilus.</title>
        <authorList>
            <person name="Won Y.-J."/>
        </authorList>
    </citation>
    <scope>NUCLEOTIDE SEQUENCE [LARGE SCALE GENOMIC DNA]</scope>
    <source>
        <strain evidence="1 2">EPR9N</strain>
    </source>
</reference>
<dbReference type="AlphaFoldDB" id="A0A3G3IKM4"/>
<accession>A0A3G3IKM4</accession>
<sequence length="45" mass="5573">MIFYTHLRKEFDRVVFKNRKLGVMFENDKDILKFKLNYPHALLKD</sequence>
<protein>
    <submittedName>
        <fullName evidence="1">Uncharacterized protein</fullName>
    </submittedName>
</protein>
<dbReference type="KEGG" id="bthg:MS2017_0664"/>
<proteinExistence type="predicted"/>
<dbReference type="EMBL" id="CP024634">
    <property type="protein sequence ID" value="AYQ56396.1"/>
    <property type="molecule type" value="Genomic_DNA"/>
</dbReference>
<dbReference type="Proteomes" id="UP000278334">
    <property type="component" value="Chromosome"/>
</dbReference>
<organism evidence="1 2">
    <name type="scientific">Bathymodiolus thermophilus thioautotrophic gill symbiont</name>
    <dbReference type="NCBI Taxonomy" id="2360"/>
    <lineage>
        <taxon>Bacteria</taxon>
        <taxon>Pseudomonadati</taxon>
        <taxon>Pseudomonadota</taxon>
        <taxon>Gammaproteobacteria</taxon>
        <taxon>sulfur-oxidizing symbionts</taxon>
    </lineage>
</organism>
<evidence type="ECO:0000313" key="1">
    <source>
        <dbReference type="EMBL" id="AYQ56396.1"/>
    </source>
</evidence>
<gene>
    <name evidence="1" type="ORF">MS2017_0664</name>
</gene>
<name>A0A3G3IKM4_9GAMM</name>